<dbReference type="InterPro" id="IPR006680">
    <property type="entry name" value="Amidohydro-rel"/>
</dbReference>
<feature type="domain" description="Amidohydrolase-related" evidence="2">
    <location>
        <begin position="9"/>
        <end position="297"/>
    </location>
</feature>
<dbReference type="Proteomes" id="UP000520767">
    <property type="component" value="Unassembled WGS sequence"/>
</dbReference>
<evidence type="ECO:0000256" key="1">
    <source>
        <dbReference type="ARBA" id="ARBA00038310"/>
    </source>
</evidence>
<dbReference type="Pfam" id="PF04909">
    <property type="entry name" value="Amidohydro_2"/>
    <property type="match status" value="1"/>
</dbReference>
<dbReference type="PANTHER" id="PTHR43569">
    <property type="entry name" value="AMIDOHYDROLASE"/>
    <property type="match status" value="1"/>
</dbReference>
<dbReference type="AlphaFoldDB" id="A0A7W7Q9N3"/>
<keyword evidence="3" id="KW-0378">Hydrolase</keyword>
<dbReference type="InterPro" id="IPR052350">
    <property type="entry name" value="Metallo-dep_Lactonases"/>
</dbReference>
<keyword evidence="4" id="KW-1185">Reference proteome</keyword>
<evidence type="ECO:0000313" key="3">
    <source>
        <dbReference type="EMBL" id="MBB4909532.1"/>
    </source>
</evidence>
<sequence>MDSGAMDIVDSHHHVWRTRDMPWLSGPMVPRIFGPYEPIKRDYLIDEYIADATSGGITQSVYVQANWPLDQVLAEVRWLASLNEATGWPTAVVGSADLFSPDAVDVMKEQAALPVVRGTRLQLHWHEREEFRFASAPDRMKDPVLRRNIASLEELGWVFELQVFPGQMAAAADLVAAIPDVTFVLVHAGMLTDRAEATVREWRDGMARLAQYPNVVVKLTGQGTFTRSLDRDFIAFVAAETVGWFGPDRAMFGTNFPVEKLWTSMPPLVLAWRDALAHLPAADQAAIFAGTARRIYALPE</sequence>
<dbReference type="PANTHER" id="PTHR43569:SF1">
    <property type="entry name" value="BLL3371 PROTEIN"/>
    <property type="match status" value="1"/>
</dbReference>
<name>A0A7W7Q9N3_9PSEU</name>
<comment type="similarity">
    <text evidence="1">Belongs to the metallo-dependent hydrolases superfamily.</text>
</comment>
<evidence type="ECO:0000259" key="2">
    <source>
        <dbReference type="Pfam" id="PF04909"/>
    </source>
</evidence>
<gene>
    <name evidence="3" type="ORF">FHR82_005790</name>
</gene>
<dbReference type="EMBL" id="JACHJQ010000006">
    <property type="protein sequence ID" value="MBB4909532.1"/>
    <property type="molecule type" value="Genomic_DNA"/>
</dbReference>
<accession>A0A7W7Q9N3</accession>
<dbReference type="SUPFAM" id="SSF51556">
    <property type="entry name" value="Metallo-dependent hydrolases"/>
    <property type="match status" value="1"/>
</dbReference>
<dbReference type="RefSeq" id="WP_221464404.1">
    <property type="nucleotide sequence ID" value="NZ_JACHJQ010000006.1"/>
</dbReference>
<dbReference type="InterPro" id="IPR032466">
    <property type="entry name" value="Metal_Hydrolase"/>
</dbReference>
<evidence type="ECO:0000313" key="4">
    <source>
        <dbReference type="Proteomes" id="UP000520767"/>
    </source>
</evidence>
<organism evidence="3 4">
    <name type="scientific">Actinophytocola algeriensis</name>
    <dbReference type="NCBI Taxonomy" id="1768010"/>
    <lineage>
        <taxon>Bacteria</taxon>
        <taxon>Bacillati</taxon>
        <taxon>Actinomycetota</taxon>
        <taxon>Actinomycetes</taxon>
        <taxon>Pseudonocardiales</taxon>
        <taxon>Pseudonocardiaceae</taxon>
    </lineage>
</organism>
<reference evidence="3 4" key="1">
    <citation type="submission" date="2020-08" db="EMBL/GenBank/DDBJ databases">
        <title>Genomic Encyclopedia of Type Strains, Phase III (KMG-III): the genomes of soil and plant-associated and newly described type strains.</title>
        <authorList>
            <person name="Whitman W."/>
        </authorList>
    </citation>
    <scope>NUCLEOTIDE SEQUENCE [LARGE SCALE GENOMIC DNA]</scope>
    <source>
        <strain evidence="3 4">CECT 8960</strain>
    </source>
</reference>
<protein>
    <submittedName>
        <fullName evidence="3">Putative TIM-barrel fold metal-dependent hydrolase</fullName>
    </submittedName>
</protein>
<dbReference type="GO" id="GO:0016787">
    <property type="term" value="F:hydrolase activity"/>
    <property type="evidence" value="ECO:0007669"/>
    <property type="project" value="UniProtKB-KW"/>
</dbReference>
<dbReference type="Gene3D" id="3.20.20.140">
    <property type="entry name" value="Metal-dependent hydrolases"/>
    <property type="match status" value="1"/>
</dbReference>
<proteinExistence type="inferred from homology"/>
<comment type="caution">
    <text evidence="3">The sequence shown here is derived from an EMBL/GenBank/DDBJ whole genome shotgun (WGS) entry which is preliminary data.</text>
</comment>